<protein>
    <submittedName>
        <fullName evidence="1">Uncharacterized protein</fullName>
    </submittedName>
</protein>
<dbReference type="KEGG" id="fho:H9Q81_01150"/>
<name>A0A7G9GXE4_9FUSO</name>
<dbReference type="EMBL" id="CP060637">
    <property type="protein sequence ID" value="QNM15476.1"/>
    <property type="molecule type" value="Genomic_DNA"/>
</dbReference>
<sequence>MEKEYQNLKEQVGFIFSNVKDIILNLPGIDKNKIEMNLQIIQAVVMRFIRMIIYRKQNGILCTSPNEIIKYATTGFLKHIPQNDNEDRQKIKYYVSELQRILTMNKELKY</sequence>
<gene>
    <name evidence="1" type="ORF">H9Q81_01150</name>
</gene>
<dbReference type="Proteomes" id="UP000515913">
    <property type="component" value="Chromosome"/>
</dbReference>
<dbReference type="AlphaFoldDB" id="A0A7G9GXE4"/>
<keyword evidence="2" id="KW-1185">Reference proteome</keyword>
<dbReference type="RefSeq" id="WP_101473421.1">
    <property type="nucleotide sequence ID" value="NZ_CP060637.1"/>
</dbReference>
<proteinExistence type="predicted"/>
<organism evidence="1 2">
    <name type="scientific">Fusobacterium hominis</name>
    <dbReference type="NCBI Taxonomy" id="2764326"/>
    <lineage>
        <taxon>Bacteria</taxon>
        <taxon>Fusobacteriati</taxon>
        <taxon>Fusobacteriota</taxon>
        <taxon>Fusobacteriia</taxon>
        <taxon>Fusobacteriales</taxon>
        <taxon>Fusobacteriaceae</taxon>
        <taxon>Fusobacterium</taxon>
    </lineage>
</organism>
<reference evidence="1 2" key="1">
    <citation type="submission" date="2020-08" db="EMBL/GenBank/DDBJ databases">
        <authorList>
            <person name="Liu C."/>
            <person name="Sun Q."/>
        </authorList>
    </citation>
    <scope>NUCLEOTIDE SEQUENCE [LARGE SCALE GENOMIC DNA]</scope>
    <source>
        <strain evidence="1 2">NSJ-57</strain>
    </source>
</reference>
<evidence type="ECO:0000313" key="1">
    <source>
        <dbReference type="EMBL" id="QNM15476.1"/>
    </source>
</evidence>
<evidence type="ECO:0000313" key="2">
    <source>
        <dbReference type="Proteomes" id="UP000515913"/>
    </source>
</evidence>
<accession>A0A7G9GXE4</accession>